<evidence type="ECO:0000313" key="1">
    <source>
        <dbReference type="EMBL" id="TKK75710.1"/>
    </source>
</evidence>
<dbReference type="Pfam" id="PF18728">
    <property type="entry name" value="HEPN_AbiV"/>
    <property type="match status" value="1"/>
</dbReference>
<reference evidence="1 2" key="1">
    <citation type="submission" date="2019-02" db="EMBL/GenBank/DDBJ databases">
        <title>Bacteria dissemination in different level of health care in South Africa: the effectiveness of infections prevention and control.</title>
        <authorList>
            <person name="Shobo C."/>
            <person name="Amoako D.G."/>
            <person name="Allam M."/>
            <person name="Ismail A."/>
            <person name="Bester L.A."/>
            <person name="Essack S.Y."/>
        </authorList>
    </citation>
    <scope>NUCLEOTIDE SEQUENCE [LARGE SCALE GENOMIC DNA]</scope>
    <source>
        <strain evidence="1 2">2SIL2</strain>
    </source>
</reference>
<sequence length="210" mass="24411">MTNFNSGDTKILENFKNIFNNSTKFNIDKTDDFNKAIDHIITLLDDSFTLLNKKSYGSCVFFAITSMEEVSKTHFSLFMKHDTEKNNNKDPLFNHSKKQRLSITPVFQMGSRLPEVIGPERVEQLISLVYKNNDFFTLRNNAIYWNTSQFGNKFPNDYIDKKLAQEILLFAIEAFDDSLVGYTSHSIQASKHTDSLFEKIKEDYMKNKQL</sequence>
<proteinExistence type="predicted"/>
<evidence type="ECO:0000313" key="2">
    <source>
        <dbReference type="Proteomes" id="UP000305511"/>
    </source>
</evidence>
<dbReference type="Proteomes" id="UP000305511">
    <property type="component" value="Unassembled WGS sequence"/>
</dbReference>
<comment type="caution">
    <text evidence="1">The sequence shown here is derived from an EMBL/GenBank/DDBJ whole genome shotgun (WGS) entry which is preliminary data.</text>
</comment>
<dbReference type="RefSeq" id="WP_002367796.1">
    <property type="nucleotide sequence ID" value="NZ_AP027137.1"/>
</dbReference>
<dbReference type="EMBL" id="SIYF01000389">
    <property type="protein sequence ID" value="TKK75710.1"/>
    <property type="molecule type" value="Genomic_DNA"/>
</dbReference>
<accession>A0A1J6XFK7</accession>
<dbReference type="InterPro" id="IPR030987">
    <property type="entry name" value="AbiV"/>
</dbReference>
<name>A0A1J6XFK7_ENTFL</name>
<organism evidence="1 2">
    <name type="scientific">Enterococcus faecalis</name>
    <name type="common">Streptococcus faecalis</name>
    <dbReference type="NCBI Taxonomy" id="1351"/>
    <lineage>
        <taxon>Bacteria</taxon>
        <taxon>Bacillati</taxon>
        <taxon>Bacillota</taxon>
        <taxon>Bacilli</taxon>
        <taxon>Lactobacillales</taxon>
        <taxon>Enterococcaceae</taxon>
        <taxon>Enterococcus</taxon>
    </lineage>
</organism>
<dbReference type="AlphaFoldDB" id="A0A1J6XFK7"/>
<gene>
    <name evidence="1" type="ORF">EY666_14175</name>
</gene>
<protein>
    <submittedName>
        <fullName evidence="1">AbiV family abortive infection protein</fullName>
    </submittedName>
</protein>
<dbReference type="NCBIfam" id="TIGR04498">
    <property type="entry name" value="AbiV_defense"/>
    <property type="match status" value="1"/>
</dbReference>